<feature type="domain" description="DUF306" evidence="2">
    <location>
        <begin position="140"/>
        <end position="235"/>
    </location>
</feature>
<evidence type="ECO:0000256" key="1">
    <source>
        <dbReference type="SAM" id="SignalP"/>
    </source>
</evidence>
<keyword evidence="3" id="KW-0449">Lipoprotein</keyword>
<proteinExistence type="predicted"/>
<dbReference type="Pfam" id="PF03724">
    <property type="entry name" value="META"/>
    <property type="match status" value="1"/>
</dbReference>
<reference evidence="3 4" key="1">
    <citation type="submission" date="2019-03" db="EMBL/GenBank/DDBJ databases">
        <title>Genomic Encyclopedia of Archaeal and Bacterial Type Strains, Phase II (KMG-II): from individual species to whole genera.</title>
        <authorList>
            <person name="Goeker M."/>
        </authorList>
    </citation>
    <scope>NUCLEOTIDE SEQUENCE [LARGE SCALE GENOMIC DNA]</scope>
    <source>
        <strain evidence="3 4">DSM 26433</strain>
    </source>
</reference>
<gene>
    <name evidence="3" type="ORF">BXY66_2326</name>
</gene>
<comment type="caution">
    <text evidence="3">The sequence shown here is derived from an EMBL/GenBank/DDBJ whole genome shotgun (WGS) entry which is preliminary data.</text>
</comment>
<dbReference type="OrthoDB" id="9809132at2"/>
<feature type="signal peptide" evidence="1">
    <location>
        <begin position="1"/>
        <end position="20"/>
    </location>
</feature>
<name>A0A4R1NP69_9RHOB</name>
<dbReference type="RefSeq" id="WP_132860217.1">
    <property type="nucleotide sequence ID" value="NZ_SMGR01000001.1"/>
</dbReference>
<evidence type="ECO:0000313" key="4">
    <source>
        <dbReference type="Proteomes" id="UP000295673"/>
    </source>
</evidence>
<dbReference type="InterPro" id="IPR053196">
    <property type="entry name" value="Lipoprotein_YbaY-like"/>
</dbReference>
<feature type="chain" id="PRO_5020413664" evidence="1">
    <location>
        <begin position="21"/>
        <end position="248"/>
    </location>
</feature>
<protein>
    <submittedName>
        <fullName evidence="3">Putative lipoprotein</fullName>
    </submittedName>
</protein>
<accession>A0A4R1NP69</accession>
<evidence type="ECO:0000313" key="3">
    <source>
        <dbReference type="EMBL" id="TCL10257.1"/>
    </source>
</evidence>
<dbReference type="Pfam" id="PF09619">
    <property type="entry name" value="YscW"/>
    <property type="match status" value="1"/>
</dbReference>
<sequence length="248" mass="26566">MKWFCSSVVALALTASAGLAEMLDLEGSVVYREKIAMPSGAMVEVTLQDISLADAPSVELATVVIRPEGQVPVDYRLVYDSGMVKAGHRYAVQAKITVADDVIWRTTQVFPALGENDPERVDVMVEKTQRFEFSGTKVPEQLTQSSYIVVAMNGEAVQTERVPELVFAEDGKISGTSGCNRFNGTVEVDGEAMTFGPLASTRMACPGPLDAQEAAFFAALSQVTGFAFENGVALTDQGGNILLQLMAQ</sequence>
<organism evidence="3 4">
    <name type="scientific">Shimia isoporae</name>
    <dbReference type="NCBI Taxonomy" id="647720"/>
    <lineage>
        <taxon>Bacteria</taxon>
        <taxon>Pseudomonadati</taxon>
        <taxon>Pseudomonadota</taxon>
        <taxon>Alphaproteobacteria</taxon>
        <taxon>Rhodobacterales</taxon>
        <taxon>Roseobacteraceae</taxon>
    </lineage>
</organism>
<dbReference type="Gene3D" id="2.40.128.270">
    <property type="match status" value="1"/>
</dbReference>
<dbReference type="PANTHER" id="PTHR38013">
    <property type="entry name" value="GLYCOPROTEIN/POLYSACCHARIDE METABOLISM"/>
    <property type="match status" value="1"/>
</dbReference>
<dbReference type="EMBL" id="SMGR01000001">
    <property type="protein sequence ID" value="TCL10257.1"/>
    <property type="molecule type" value="Genomic_DNA"/>
</dbReference>
<keyword evidence="4" id="KW-1185">Reference proteome</keyword>
<dbReference type="PANTHER" id="PTHR38013:SF1">
    <property type="entry name" value="GLYCOPROTEIN_POLYSACCHARIDE METABOLISM"/>
    <property type="match status" value="1"/>
</dbReference>
<dbReference type="Proteomes" id="UP000295673">
    <property type="component" value="Unassembled WGS sequence"/>
</dbReference>
<keyword evidence="1" id="KW-0732">Signal</keyword>
<evidence type="ECO:0000259" key="2">
    <source>
        <dbReference type="Pfam" id="PF03724"/>
    </source>
</evidence>
<dbReference type="InterPro" id="IPR039366">
    <property type="entry name" value="Pilotin"/>
</dbReference>
<dbReference type="InterPro" id="IPR005184">
    <property type="entry name" value="DUF306_Meta_HslJ"/>
</dbReference>
<dbReference type="AlphaFoldDB" id="A0A4R1NP69"/>
<dbReference type="InterPro" id="IPR038670">
    <property type="entry name" value="HslJ-like_sf"/>
</dbReference>